<sequence length="89" mass="9196">MEPSPKIPISVLFVTRSLHFTSEAGPEAGTAAGGVLKKQCRKQSPTSPCSPPPVFNPAESKIPIAVLVATCSLHFTSKQAPGRNAIGGV</sequence>
<organism evidence="2 3">
    <name type="scientific">Caerostris extrusa</name>
    <name type="common">Bark spider</name>
    <name type="synonym">Caerostris bankana</name>
    <dbReference type="NCBI Taxonomy" id="172846"/>
    <lineage>
        <taxon>Eukaryota</taxon>
        <taxon>Metazoa</taxon>
        <taxon>Ecdysozoa</taxon>
        <taxon>Arthropoda</taxon>
        <taxon>Chelicerata</taxon>
        <taxon>Arachnida</taxon>
        <taxon>Araneae</taxon>
        <taxon>Araneomorphae</taxon>
        <taxon>Entelegynae</taxon>
        <taxon>Araneoidea</taxon>
        <taxon>Araneidae</taxon>
        <taxon>Caerostris</taxon>
    </lineage>
</organism>
<evidence type="ECO:0000313" key="2">
    <source>
        <dbReference type="EMBL" id="GIX87611.1"/>
    </source>
</evidence>
<name>A0AAV4NVI0_CAEEX</name>
<dbReference type="Proteomes" id="UP001054945">
    <property type="component" value="Unassembled WGS sequence"/>
</dbReference>
<dbReference type="EMBL" id="BPLR01021251">
    <property type="protein sequence ID" value="GIX87611.1"/>
    <property type="molecule type" value="Genomic_DNA"/>
</dbReference>
<evidence type="ECO:0000313" key="3">
    <source>
        <dbReference type="Proteomes" id="UP001054945"/>
    </source>
</evidence>
<protein>
    <submittedName>
        <fullName evidence="2">Uncharacterized protein</fullName>
    </submittedName>
</protein>
<dbReference type="AlphaFoldDB" id="A0AAV4NVI0"/>
<comment type="caution">
    <text evidence="2">The sequence shown here is derived from an EMBL/GenBank/DDBJ whole genome shotgun (WGS) entry which is preliminary data.</text>
</comment>
<evidence type="ECO:0000256" key="1">
    <source>
        <dbReference type="SAM" id="MobiDB-lite"/>
    </source>
</evidence>
<keyword evidence="3" id="KW-1185">Reference proteome</keyword>
<accession>A0AAV4NVI0</accession>
<feature type="region of interest" description="Disordered" evidence="1">
    <location>
        <begin position="24"/>
        <end position="54"/>
    </location>
</feature>
<feature type="compositionally biased region" description="Low complexity" evidence="1">
    <location>
        <begin position="24"/>
        <end position="34"/>
    </location>
</feature>
<reference evidence="2 3" key="1">
    <citation type="submission" date="2021-06" db="EMBL/GenBank/DDBJ databases">
        <title>Caerostris extrusa draft genome.</title>
        <authorList>
            <person name="Kono N."/>
            <person name="Arakawa K."/>
        </authorList>
    </citation>
    <scope>NUCLEOTIDE SEQUENCE [LARGE SCALE GENOMIC DNA]</scope>
</reference>
<proteinExistence type="predicted"/>
<gene>
    <name evidence="2" type="ORF">CEXT_485201</name>
</gene>